<dbReference type="FunFam" id="3.40.50.1360:FF:000002">
    <property type="entry name" value="Glucosamine-6-phosphate deaminase"/>
    <property type="match status" value="1"/>
</dbReference>
<dbReference type="GO" id="GO:0006043">
    <property type="term" value="P:glucosamine catabolic process"/>
    <property type="evidence" value="ECO:0007669"/>
    <property type="project" value="TreeGrafter"/>
</dbReference>
<dbReference type="PANTHER" id="PTHR11280:SF5">
    <property type="entry name" value="GLUCOSAMINE-6-PHOSPHATE ISOMERASE"/>
    <property type="match status" value="1"/>
</dbReference>
<comment type="catalytic activity">
    <reaction evidence="1">
        <text>alpha-D-glucosamine 6-phosphate + H2O = beta-D-fructose 6-phosphate + NH4(+)</text>
        <dbReference type="Rhea" id="RHEA:12172"/>
        <dbReference type="ChEBI" id="CHEBI:15377"/>
        <dbReference type="ChEBI" id="CHEBI:28938"/>
        <dbReference type="ChEBI" id="CHEBI:57634"/>
        <dbReference type="ChEBI" id="CHEBI:75989"/>
        <dbReference type="EC" id="3.5.99.6"/>
    </reaction>
</comment>
<dbReference type="InterPro" id="IPR006148">
    <property type="entry name" value="Glc/Gal-6P_isomerase"/>
</dbReference>
<comment type="caution">
    <text evidence="11">The sequence shown here is derived from an EMBL/GenBank/DDBJ whole genome shotgun (WGS) entry which is preliminary data.</text>
</comment>
<dbReference type="Gene3D" id="3.40.50.1360">
    <property type="match status" value="1"/>
</dbReference>
<organism evidence="11 12">
    <name type="scientific">Parachaetomium inaequale</name>
    <dbReference type="NCBI Taxonomy" id="2588326"/>
    <lineage>
        <taxon>Eukaryota</taxon>
        <taxon>Fungi</taxon>
        <taxon>Dikarya</taxon>
        <taxon>Ascomycota</taxon>
        <taxon>Pezizomycotina</taxon>
        <taxon>Sordariomycetes</taxon>
        <taxon>Sordariomycetidae</taxon>
        <taxon>Sordariales</taxon>
        <taxon>Chaetomiaceae</taxon>
        <taxon>Parachaetomium</taxon>
    </lineage>
</organism>
<dbReference type="GO" id="GO:0005829">
    <property type="term" value="C:cytosol"/>
    <property type="evidence" value="ECO:0007669"/>
    <property type="project" value="UniProtKB-ARBA"/>
</dbReference>
<comment type="similarity">
    <text evidence="2">Belongs to the glucosamine/galactosamine-6-phosphate isomerase family.</text>
</comment>
<feature type="compositionally biased region" description="Polar residues" evidence="9">
    <location>
        <begin position="343"/>
        <end position="363"/>
    </location>
</feature>
<comment type="function">
    <text evidence="7">Catalyzes the reversible conversion of alpha-D-glucosamine 6-phosphate (GlcN-6P) into beta-D-fructose 6-phosphate (Fru-6P) and ammonium ion, a regulatory reaction step in de novo uridine diphosphate-N-acetyl-alpha-D-glucosamine (UDP-GlcNAc) biosynthesis via hexosamine pathway.</text>
</comment>
<evidence type="ECO:0000256" key="4">
    <source>
        <dbReference type="ARBA" id="ARBA00017067"/>
    </source>
</evidence>
<feature type="domain" description="Glucosamine/galactosamine-6-phosphate isomerase" evidence="10">
    <location>
        <begin position="8"/>
        <end position="224"/>
    </location>
</feature>
<dbReference type="InterPro" id="IPR018321">
    <property type="entry name" value="Glucosamine6P_isomerase_CS"/>
</dbReference>
<dbReference type="InterPro" id="IPR037171">
    <property type="entry name" value="NagB/RpiA_transferase-like"/>
</dbReference>
<evidence type="ECO:0000256" key="2">
    <source>
        <dbReference type="ARBA" id="ARBA00005526"/>
    </source>
</evidence>
<evidence type="ECO:0000256" key="3">
    <source>
        <dbReference type="ARBA" id="ARBA00012680"/>
    </source>
</evidence>
<gene>
    <name evidence="11" type="ORF">C8A01DRAFT_51079</name>
</gene>
<dbReference type="PANTHER" id="PTHR11280">
    <property type="entry name" value="GLUCOSAMINE-6-PHOSPHATE ISOMERASE"/>
    <property type="match status" value="1"/>
</dbReference>
<evidence type="ECO:0000256" key="8">
    <source>
        <dbReference type="ARBA" id="ARBA00050047"/>
    </source>
</evidence>
<dbReference type="NCBIfam" id="TIGR00502">
    <property type="entry name" value="nagB"/>
    <property type="match status" value="1"/>
</dbReference>
<dbReference type="GO" id="GO:0042802">
    <property type="term" value="F:identical protein binding"/>
    <property type="evidence" value="ECO:0007669"/>
    <property type="project" value="TreeGrafter"/>
</dbReference>
<dbReference type="GO" id="GO:0006046">
    <property type="term" value="P:N-acetylglucosamine catabolic process"/>
    <property type="evidence" value="ECO:0007669"/>
    <property type="project" value="TreeGrafter"/>
</dbReference>
<proteinExistence type="inferred from homology"/>
<evidence type="ECO:0000256" key="1">
    <source>
        <dbReference type="ARBA" id="ARBA00000644"/>
    </source>
</evidence>
<dbReference type="EC" id="3.5.99.6" evidence="3"/>
<dbReference type="GO" id="GO:0005975">
    <property type="term" value="P:carbohydrate metabolic process"/>
    <property type="evidence" value="ECO:0007669"/>
    <property type="project" value="InterPro"/>
</dbReference>
<dbReference type="EMBL" id="MU854660">
    <property type="protein sequence ID" value="KAK4032025.1"/>
    <property type="molecule type" value="Genomic_DNA"/>
</dbReference>
<dbReference type="InterPro" id="IPR004547">
    <property type="entry name" value="Glucosamine6P_isomerase"/>
</dbReference>
<evidence type="ECO:0000256" key="5">
    <source>
        <dbReference type="ARBA" id="ARBA00022801"/>
    </source>
</evidence>
<dbReference type="AlphaFoldDB" id="A0AAN6SLZ8"/>
<keyword evidence="12" id="KW-1185">Reference proteome</keyword>
<evidence type="ECO:0000313" key="11">
    <source>
        <dbReference type="EMBL" id="KAK4032025.1"/>
    </source>
</evidence>
<evidence type="ECO:0000256" key="9">
    <source>
        <dbReference type="SAM" id="MobiDB-lite"/>
    </source>
</evidence>
<protein>
    <recommendedName>
        <fullName evidence="4">Glucosamine-6-phosphate deaminase</fullName>
        <ecNumber evidence="3">3.5.99.6</ecNumber>
    </recommendedName>
    <alternativeName>
        <fullName evidence="8">Glucosamine-6-phosphate isomerase</fullName>
    </alternativeName>
</protein>
<reference evidence="12" key="1">
    <citation type="journal article" date="2023" name="Mol. Phylogenet. Evol.">
        <title>Genome-scale phylogeny and comparative genomics of the fungal order Sordariales.</title>
        <authorList>
            <person name="Hensen N."/>
            <person name="Bonometti L."/>
            <person name="Westerberg I."/>
            <person name="Brannstrom I.O."/>
            <person name="Guillou S."/>
            <person name="Cros-Aarteil S."/>
            <person name="Calhoun S."/>
            <person name="Haridas S."/>
            <person name="Kuo A."/>
            <person name="Mondo S."/>
            <person name="Pangilinan J."/>
            <person name="Riley R."/>
            <person name="LaButti K."/>
            <person name="Andreopoulos B."/>
            <person name="Lipzen A."/>
            <person name="Chen C."/>
            <person name="Yan M."/>
            <person name="Daum C."/>
            <person name="Ng V."/>
            <person name="Clum A."/>
            <person name="Steindorff A."/>
            <person name="Ohm R.A."/>
            <person name="Martin F."/>
            <person name="Silar P."/>
            <person name="Natvig D.O."/>
            <person name="Lalanne C."/>
            <person name="Gautier V."/>
            <person name="Ament-Velasquez S.L."/>
            <person name="Kruys A."/>
            <person name="Hutchinson M.I."/>
            <person name="Powell A.J."/>
            <person name="Barry K."/>
            <person name="Miller A.N."/>
            <person name="Grigoriev I.V."/>
            <person name="Debuchy R."/>
            <person name="Gladieux P."/>
            <person name="Hiltunen Thoren M."/>
            <person name="Johannesson H."/>
        </authorList>
    </citation>
    <scope>NUCLEOTIDE SEQUENCE [LARGE SCALE GENOMIC DNA]</scope>
    <source>
        <strain evidence="12">CBS 284.82</strain>
    </source>
</reference>
<dbReference type="Proteomes" id="UP001303115">
    <property type="component" value="Unassembled WGS sequence"/>
</dbReference>
<dbReference type="GO" id="GO:0019262">
    <property type="term" value="P:N-acetylneuraminate catabolic process"/>
    <property type="evidence" value="ECO:0007669"/>
    <property type="project" value="TreeGrafter"/>
</dbReference>
<keyword evidence="5" id="KW-0378">Hydrolase</keyword>
<evidence type="ECO:0000256" key="6">
    <source>
        <dbReference type="ARBA" id="ARBA00023277"/>
    </source>
</evidence>
<dbReference type="PROSITE" id="PS01161">
    <property type="entry name" value="GLC_GALNAC_ISOMERASE"/>
    <property type="match status" value="1"/>
</dbReference>
<dbReference type="CDD" id="cd01399">
    <property type="entry name" value="GlcN6P_deaminase"/>
    <property type="match status" value="1"/>
</dbReference>
<evidence type="ECO:0000259" key="10">
    <source>
        <dbReference type="Pfam" id="PF01182"/>
    </source>
</evidence>
<accession>A0AAN6SLZ8</accession>
<keyword evidence="6" id="KW-0119">Carbohydrate metabolism</keyword>
<name>A0AAN6SLZ8_9PEZI</name>
<evidence type="ECO:0000256" key="7">
    <source>
        <dbReference type="ARBA" id="ARBA00049961"/>
    </source>
</evidence>
<dbReference type="SUPFAM" id="SSF100950">
    <property type="entry name" value="NagB/RpiA/CoA transferase-like"/>
    <property type="match status" value="1"/>
</dbReference>
<dbReference type="Pfam" id="PF01182">
    <property type="entry name" value="Glucosamine_iso"/>
    <property type="match status" value="1"/>
</dbReference>
<dbReference type="HAMAP" id="MF_01241">
    <property type="entry name" value="GlcN6P_deamin"/>
    <property type="match status" value="1"/>
</dbReference>
<dbReference type="GO" id="GO:0004342">
    <property type="term" value="F:glucosamine-6-phosphate deaminase activity"/>
    <property type="evidence" value="ECO:0007669"/>
    <property type="project" value="UniProtKB-EC"/>
</dbReference>
<sequence length="408" mass="44855">MRFFIRDDAAAASAHVASYIVDRINHFAPTPAHPFVLGLPTGSTPLGVYKALVEKYKAGVVSFENVVTFNMDEYIGIPRDHPESYHSFMWKHFFSHVNIHPSNVHILNGNAPNLEAECVEYEAKIQAAGGIDLFLAGMGEDGHIAFNEPGSSLASRTRVKTLAYGTILANSRFFNNDLDKVPKMALTVGVQTVLEAREVVVLALGARKALALQRCVEQGVNHMWTLSALHLHPHSMIVCDEDATLELQVKTVKYFKDIEQVARAQGFEQILPSKVRTGPATVPATAVVPTTIVTDEFPAPTIHSPQPTTSRLLRATPATEYPLRSRSPSPDLTTPRHLLRATPSETEYTQDTEYTADSRSTTPDFMPDSMASRTGDPALLRRMTPNPERQRSKSPALVAVPRANGIRV</sequence>
<feature type="region of interest" description="Disordered" evidence="9">
    <location>
        <begin position="319"/>
        <end position="408"/>
    </location>
</feature>
<evidence type="ECO:0000313" key="12">
    <source>
        <dbReference type="Proteomes" id="UP001303115"/>
    </source>
</evidence>